<gene>
    <name evidence="14" type="ORF">Golax_002927</name>
</gene>
<keyword evidence="5" id="KW-0813">Transport</keyword>
<evidence type="ECO:0000256" key="9">
    <source>
        <dbReference type="ARBA" id="ARBA00022692"/>
    </source>
</evidence>
<comment type="function">
    <text evidence="1">High-conductance voltage-dependent solute channel with a slight selectivity for cations transporting triosephosphates, dicarboxylic acids, ATP, inorganic phosphate (Pi), sugars, and positively or negatively charged amino acids.</text>
</comment>
<protein>
    <submittedName>
        <fullName evidence="14">Uncharacterized protein</fullName>
    </submittedName>
</protein>
<keyword evidence="12" id="KW-0626">Porin</keyword>
<keyword evidence="9" id="KW-0812">Transmembrane</keyword>
<keyword evidence="8" id="KW-0934">Plastid</keyword>
<dbReference type="PANTHER" id="PTHR35284:SF1">
    <property type="entry name" value="OUTER ENVELOPE PORE PROTEIN 24A, CHLOROPLASTIC-RELATED"/>
    <property type="match status" value="1"/>
</dbReference>
<comment type="caution">
    <text evidence="14">The sequence shown here is derived from an EMBL/GenBank/DDBJ whole genome shotgun (WGS) entry which is preliminary data.</text>
</comment>
<evidence type="ECO:0000256" key="12">
    <source>
        <dbReference type="ARBA" id="ARBA00023114"/>
    </source>
</evidence>
<evidence type="ECO:0000256" key="13">
    <source>
        <dbReference type="ARBA" id="ARBA00023136"/>
    </source>
</evidence>
<dbReference type="EMBL" id="JABEZV010000010">
    <property type="protein sequence ID" value="MBA0722238.1"/>
    <property type="molecule type" value="Genomic_DNA"/>
</dbReference>
<reference evidence="14 15" key="1">
    <citation type="journal article" date="2019" name="Genome Biol. Evol.">
        <title>Insights into the evolution of the New World diploid cottons (Gossypium, subgenus Houzingenia) based on genome sequencing.</title>
        <authorList>
            <person name="Grover C.E."/>
            <person name="Arick M.A. 2nd"/>
            <person name="Thrash A."/>
            <person name="Conover J.L."/>
            <person name="Sanders W.S."/>
            <person name="Peterson D.G."/>
            <person name="Frelichowski J.E."/>
            <person name="Scheffler J.A."/>
            <person name="Scheffler B.E."/>
            <person name="Wendel J.F."/>
        </authorList>
    </citation>
    <scope>NUCLEOTIDE SEQUENCE [LARGE SCALE GENOMIC DNA]</scope>
    <source>
        <strain evidence="14">4</strain>
        <tissue evidence="14">Leaf</tissue>
    </source>
</reference>
<comment type="subunit">
    <text evidence="4">Homooligomers form large rather nonselective pores in plastidial outer membranes.</text>
</comment>
<evidence type="ECO:0000256" key="8">
    <source>
        <dbReference type="ARBA" id="ARBA00022640"/>
    </source>
</evidence>
<keyword evidence="6" id="KW-1134">Transmembrane beta strand</keyword>
<evidence type="ECO:0000256" key="3">
    <source>
        <dbReference type="ARBA" id="ARBA00004441"/>
    </source>
</evidence>
<comment type="subcellular location">
    <subcellularLocation>
        <location evidence="2">Plastid</location>
        <location evidence="2">Chloroplast outer membrane</location>
        <topology evidence="2">Multi-pass membrane protein</topology>
    </subcellularLocation>
    <subcellularLocation>
        <location evidence="3">Plastid</location>
        <location evidence="3">Etioplast membrane</location>
        <topology evidence="3">Multi-pass membrane protein</topology>
    </subcellularLocation>
</comment>
<evidence type="ECO:0000256" key="5">
    <source>
        <dbReference type="ARBA" id="ARBA00022448"/>
    </source>
</evidence>
<keyword evidence="7" id="KW-0150">Chloroplast</keyword>
<keyword evidence="10" id="KW-1002">Plastid outer membrane</keyword>
<dbReference type="GO" id="GO:0009707">
    <property type="term" value="C:chloroplast outer membrane"/>
    <property type="evidence" value="ECO:0007669"/>
    <property type="project" value="UniProtKB-SubCell"/>
</dbReference>
<evidence type="ECO:0000313" key="15">
    <source>
        <dbReference type="Proteomes" id="UP000593574"/>
    </source>
</evidence>
<evidence type="ECO:0000256" key="11">
    <source>
        <dbReference type="ARBA" id="ARBA00023065"/>
    </source>
</evidence>
<evidence type="ECO:0000256" key="2">
    <source>
        <dbReference type="ARBA" id="ARBA00004396"/>
    </source>
</evidence>
<evidence type="ECO:0000256" key="7">
    <source>
        <dbReference type="ARBA" id="ARBA00022528"/>
    </source>
</evidence>
<evidence type="ECO:0000313" key="14">
    <source>
        <dbReference type="EMBL" id="MBA0722238.1"/>
    </source>
</evidence>
<dbReference type="GO" id="GO:0015288">
    <property type="term" value="F:porin activity"/>
    <property type="evidence" value="ECO:0007669"/>
    <property type="project" value="UniProtKB-KW"/>
</dbReference>
<proteinExistence type="predicted"/>
<accession>A0A7J9ADU9</accession>
<dbReference type="PANTHER" id="PTHR35284">
    <property type="entry name" value="OUTER ENVELOPE PORE PROTEIN 24A, CHLOROPLASTIC-RELATED"/>
    <property type="match status" value="1"/>
</dbReference>
<dbReference type="GO" id="GO:0034426">
    <property type="term" value="C:etioplast membrane"/>
    <property type="evidence" value="ECO:0007669"/>
    <property type="project" value="UniProtKB-SubCell"/>
</dbReference>
<dbReference type="Proteomes" id="UP000593574">
    <property type="component" value="Unassembled WGS sequence"/>
</dbReference>
<dbReference type="GO" id="GO:0046930">
    <property type="term" value="C:pore complex"/>
    <property type="evidence" value="ECO:0007669"/>
    <property type="project" value="UniProtKB-KW"/>
</dbReference>
<evidence type="ECO:0000256" key="4">
    <source>
        <dbReference type="ARBA" id="ARBA00011593"/>
    </source>
</evidence>
<keyword evidence="13" id="KW-0472">Membrane</keyword>
<organism evidence="14 15">
    <name type="scientific">Gossypium laxum</name>
    <dbReference type="NCBI Taxonomy" id="34288"/>
    <lineage>
        <taxon>Eukaryota</taxon>
        <taxon>Viridiplantae</taxon>
        <taxon>Streptophyta</taxon>
        <taxon>Embryophyta</taxon>
        <taxon>Tracheophyta</taxon>
        <taxon>Spermatophyta</taxon>
        <taxon>Magnoliopsida</taxon>
        <taxon>eudicotyledons</taxon>
        <taxon>Gunneridae</taxon>
        <taxon>Pentapetalae</taxon>
        <taxon>rosids</taxon>
        <taxon>malvids</taxon>
        <taxon>Malvales</taxon>
        <taxon>Malvaceae</taxon>
        <taxon>Malvoideae</taxon>
        <taxon>Gossypium</taxon>
    </lineage>
</organism>
<evidence type="ECO:0000256" key="10">
    <source>
        <dbReference type="ARBA" id="ARBA00022805"/>
    </source>
</evidence>
<keyword evidence="15" id="KW-1185">Reference proteome</keyword>
<dbReference type="GO" id="GO:0022843">
    <property type="term" value="F:voltage-gated monoatomic cation channel activity"/>
    <property type="evidence" value="ECO:0007669"/>
    <property type="project" value="InterPro"/>
</dbReference>
<dbReference type="AlphaFoldDB" id="A0A7J9ADU9"/>
<dbReference type="GO" id="GO:0034765">
    <property type="term" value="P:regulation of monoatomic ion transmembrane transport"/>
    <property type="evidence" value="ECO:0007669"/>
    <property type="project" value="InterPro"/>
</dbReference>
<name>A0A7J9ADU9_9ROSI</name>
<keyword evidence="11" id="KW-0406">Ion transport</keyword>
<evidence type="ECO:0000256" key="1">
    <source>
        <dbReference type="ARBA" id="ARBA00002327"/>
    </source>
</evidence>
<sequence length="220" mass="24751">MKASLKGRYANEKNTAGATLVVNAGDVKLRASMSDATFVDGPSLNGLTLAVEKPGFFIVDYDDFRFQFMNTVRVAEMPLKLTYSHSGGDNRTAVEGAFMFDSANTVSASYVLGTRNCKLKYSYVHGGDTTFEQCYDWGKMAWDFAISRRVYDDVFKATYQTSNSDLALEWSRNSKFNGTFKMISNHESFFIFFQISAYMNLAEESKNPKIIAESSWDLEI</sequence>
<evidence type="ECO:0000256" key="6">
    <source>
        <dbReference type="ARBA" id="ARBA00022452"/>
    </source>
</evidence>
<dbReference type="InterPro" id="IPR034626">
    <property type="entry name" value="OEP24"/>
</dbReference>